<dbReference type="Gene3D" id="3.40.50.12780">
    <property type="entry name" value="N-terminal domain of ligase-like"/>
    <property type="match status" value="2"/>
</dbReference>
<dbReference type="SUPFAM" id="SSF52777">
    <property type="entry name" value="CoA-dependent acyltransferases"/>
    <property type="match status" value="2"/>
</dbReference>
<dbReference type="GO" id="GO:0005737">
    <property type="term" value="C:cytoplasm"/>
    <property type="evidence" value="ECO:0007669"/>
    <property type="project" value="TreeGrafter"/>
</dbReference>
<proteinExistence type="inferred from homology"/>
<dbReference type="NCBIfam" id="TIGR01733">
    <property type="entry name" value="AA-adenyl-dom"/>
    <property type="match status" value="1"/>
</dbReference>
<dbReference type="InterPro" id="IPR001242">
    <property type="entry name" value="Condensation_dom"/>
</dbReference>
<dbReference type="Pfam" id="PF00501">
    <property type="entry name" value="AMP-binding"/>
    <property type="match status" value="2"/>
</dbReference>
<feature type="domain" description="Carrier" evidence="5">
    <location>
        <begin position="823"/>
        <end position="903"/>
    </location>
</feature>
<dbReference type="GO" id="GO:0016874">
    <property type="term" value="F:ligase activity"/>
    <property type="evidence" value="ECO:0007669"/>
    <property type="project" value="UniProtKB-KW"/>
</dbReference>
<dbReference type="InterPro" id="IPR010071">
    <property type="entry name" value="AA_adenyl_dom"/>
</dbReference>
<dbReference type="EMBL" id="JYKN01003349">
    <property type="protein sequence ID" value="KKK12918.1"/>
    <property type="molecule type" value="Genomic_DNA"/>
</dbReference>
<dbReference type="GO" id="GO:0043041">
    <property type="term" value="P:amino acid activation for nonribosomal peptide biosynthetic process"/>
    <property type="evidence" value="ECO:0007669"/>
    <property type="project" value="TreeGrafter"/>
</dbReference>
<dbReference type="SUPFAM" id="SSF51735">
    <property type="entry name" value="NAD(P)-binding Rossmann-fold domains"/>
    <property type="match status" value="1"/>
</dbReference>
<evidence type="ECO:0000256" key="2">
    <source>
        <dbReference type="ARBA" id="ARBA00022553"/>
    </source>
</evidence>
<comment type="similarity">
    <text evidence="4">Belongs to the NRP synthetase family.</text>
</comment>
<evidence type="ECO:0000313" key="6">
    <source>
        <dbReference type="EMBL" id="KKK12918.1"/>
    </source>
</evidence>
<dbReference type="CDD" id="cd19545">
    <property type="entry name" value="FUM14_C_NRPS-like"/>
    <property type="match status" value="1"/>
</dbReference>
<sequence>MEKVKIKSRDNLEQSWLVTSSPSPFFTRNNNCRDHETLTTNESVSIPICRDRHSTPWQSILSVSWAILMAQYAVSTTVTLDTQIREPLAGMKAWRSRRIHTDPDCSIETMLDSVLEEHTKVDTNQPPDVVETSGAAENAVDQNPAPIQRVSMVMPCEHHGVNGIQVHGTETRVLPEDFLAEDEVLRVVVEQGASGSRLFCRVRYSTALGSMALASRVTHQFAHIAREITSQPINRKIKELAILSTLDRTTIAQWNAGSFAPISSCFHHLFAAQAQIQPDAPAVSAWDGELSYGELDGLSERLAGKLLDSGLRKGTIVPLLFEKSKWMVVSVLGVLKAGGACVGLCTSHPDSYIQGIIAQTGTSHVLSSSTQTGRLKGMDQAVWAVQEILEQESSSTNDRQVKELVQSEPQDLAFVIFTSGSTGKPKGALLTHESISTCAHYHGLICNVKPGSRILQYSSYAFDMSTIETWFALALGGCLCVPSESQRLWDLPAFIRDHRATWVFFTPTTLRSYHPGDLPGLENIVLGGENVTEDLVHQWQGHARLFDYWGPAECTGSAACEIVPDTWIPGTFGCGAGSRLWIVRPENLNQLAAVGTVGEVVVEGDIVAQGYLNDPVRTAEVFIDPPKWRSQFKQEVQGRLYKTGDLVQYNPDGTVRYVSRKDTVVKINGQRVDLDAVEVAIRTLIPDQQAAVDAVVIKGRNSRTDSVLLAFIETPAGADWVEDLATVPEEMRDPAACIAEATRLRHELLKSLPRFMVPSFIIPLTRIPLSATGKVDKKRLRASVAGMNHSTLMAWLNNKSPTSTPTTSGFASPIDCEAAEKEHPLTEGEHILLATVARVLGVEASTIDMDASFRQLGGDSVHAIQIARSVAQSGQTLRMDDILTGKWSLRELAQTVRNIAQTTSKVLEPFSLLHPAADISLLREEAAEQCQMSTKDIEDLYPCTPLQEGLLSLGSRGASNAYVDRFIFHLPEAVDLDRLAAAWTAVIDQLQVLRTRIIQSSNSQFLQVVVRQPSIWAEYTTVDEFMEIDGKSEMGFGTPLIRLSRIASEPVMLAITLHHAIYDGWTLSLLLRLVEQTYEGSPGMQPLAFSRFVERTLQQYDSMAMSDFWRREMADVQPITFPEYPSPDYYPMATTSLCRSLAAPVITATKSPPASPTTQLRLAWALLLSLYGGTDDVVFGSVIDGRRGDLPGIEAVAGPTICTVPVRTKIQRDMTVREATRLIEDSVSRTIPYEQYGLQNIARAGPDAAAACQFRSLLVVQPDEEILDSLVSGQVEPRLGAMHGFPGYAITLICHPKPDRWKLELLVDEKVVSSSQGSRILEQLDHILNELAQEDLQISDINLLCPGDQSQLSAWVHADVPEQRDCCIHDLFSQSATDRPHKIGIAAWDGDLTYSQLDQLSSAVAAGLMSQCQSENGTIAILLPRSRWVPVSMLGAMKTGRPFVMLERNQPVEHHQRVCRKVNATQIVAFETTVAQARSLVPTVYVVGPHIEDPQFLLPNGTGSSQCQAKPVTSQDTAYYVFTSGSTGEPKGVIIEHGQYASAIVAQHRSLHITAHSRVLHLSSYAFDSFPVEILTTLCMGGCVCIPSDEESYNEIARAVRRFQATWLVTTPSMLRLIEGEEDLPSLRTLVAVGESMLPGQGEHWASRVQLLCGYGPTECCTGASAQPVSAGHIDVRNIGPGMGARLWLVHQDDHHTLVPVGTIGEIVIQGPIVGRGYLHDPEKSQDVFLETADWVASMSFARHHRLYKTGDLGYYNEDGTCTFLGRKSQQVKLRGQRLDLHLLEHHLRRLFGTGCIAIPAVIRPQGDQAHPVLVAMIHLPTDNGKSNTEHTFCMQSPGFIQAAIKARDVLQQGLPSVMVPSLFLQISQVPMLASGKVNRSALQRAAAAMAVQDLFGLARLGANSVEEVLNPDEDVARSLSQSLANMMHKNLQSPHDNTTNPVSTGESRPENDWIVGHNVSPAHLGLDSIDMVSFARLIAREYQLKIPATVLFQSTLTVRKIAEMISARENGIVCAQPDHESAPWWKHYQQLLASIDLFEGGPPPATLCRDSIATQPQYRPRRVFLTGGTGFLGSRILQQLVANPDVESVTVLVRGSSVVQAMARIIRSARLAQWWREEHQRVVHVWLGDLSRPNLGLSPERWAVLCGQSSCCPSEHFDAIIHNGALVHWVYDYDALQASNVGSTLQLLKALSTTKHPISFTYVSALRPGEDGIPEVGDVREAVSADVGYSQTKLVSELLIQRYEQMSRRSNVSFAIVRPGLMMGAASDGVANVNDVIWRTVSAAVNVNGFNTEEEDSWVYIAPVDWVATVVVHETIHTPELGHGIKVTAIEDGLHVKDFWRAIIKATSQALVPMDGTQWVSRIQNQIQTVGRQHPLWPVIDFFQATSGCIGSVLGDRTKPDSARGSAQSILWMTVLRNAQYLTSMGFWETTQNQVDHPQRTHDFAFQRTGLQLKSTA</sequence>
<dbReference type="PROSITE" id="PS00455">
    <property type="entry name" value="AMP_BINDING"/>
    <property type="match status" value="2"/>
</dbReference>
<dbReference type="Gene3D" id="3.30.559.10">
    <property type="entry name" value="Chloramphenicol acetyltransferase-like domain"/>
    <property type="match status" value="1"/>
</dbReference>
<dbReference type="Gene3D" id="3.40.50.720">
    <property type="entry name" value="NAD(P)-binding Rossmann-like Domain"/>
    <property type="match status" value="1"/>
</dbReference>
<dbReference type="InterPro" id="IPR042099">
    <property type="entry name" value="ANL_N_sf"/>
</dbReference>
<dbReference type="PROSITE" id="PS00012">
    <property type="entry name" value="PHOSPHOPANTETHEINE"/>
    <property type="match status" value="1"/>
</dbReference>
<dbReference type="Pfam" id="PF00550">
    <property type="entry name" value="PP-binding"/>
    <property type="match status" value="2"/>
</dbReference>
<dbReference type="Pfam" id="PF07993">
    <property type="entry name" value="NAD_binding_4"/>
    <property type="match status" value="1"/>
</dbReference>
<dbReference type="CDD" id="cd05918">
    <property type="entry name" value="A_NRPS_SidN3_like"/>
    <property type="match status" value="2"/>
</dbReference>
<dbReference type="Proteomes" id="UP000034947">
    <property type="component" value="Unassembled WGS sequence"/>
</dbReference>
<comment type="caution">
    <text evidence="6">The sequence shown here is derived from an EMBL/GenBank/DDBJ whole genome shotgun (WGS) entry which is preliminary data.</text>
</comment>
<protein>
    <recommendedName>
        <fullName evidence="5">Carrier domain-containing protein</fullName>
    </recommendedName>
</protein>
<dbReference type="VEuPathDB" id="FungiDB:P175DRAFT_0471215"/>
<organism evidence="6 7">
    <name type="scientific">Aspergillus ochraceoroseus</name>
    <dbReference type="NCBI Taxonomy" id="138278"/>
    <lineage>
        <taxon>Eukaryota</taxon>
        <taxon>Fungi</taxon>
        <taxon>Dikarya</taxon>
        <taxon>Ascomycota</taxon>
        <taxon>Pezizomycotina</taxon>
        <taxon>Eurotiomycetes</taxon>
        <taxon>Eurotiomycetidae</taxon>
        <taxon>Eurotiales</taxon>
        <taxon>Aspergillaceae</taxon>
        <taxon>Aspergillus</taxon>
        <taxon>Aspergillus subgen. Nidulantes</taxon>
    </lineage>
</organism>
<keyword evidence="2" id="KW-0597">Phosphoprotein</keyword>
<keyword evidence="3" id="KW-0436">Ligase</keyword>
<dbReference type="InterPro" id="IPR006162">
    <property type="entry name" value="Ppantetheine_attach_site"/>
</dbReference>
<dbReference type="PANTHER" id="PTHR45527:SF1">
    <property type="entry name" value="FATTY ACID SYNTHASE"/>
    <property type="match status" value="1"/>
</dbReference>
<dbReference type="SUPFAM" id="SSF47336">
    <property type="entry name" value="ACP-like"/>
    <property type="match status" value="2"/>
</dbReference>
<dbReference type="Gene3D" id="3.30.300.30">
    <property type="match status" value="2"/>
</dbReference>
<dbReference type="SUPFAM" id="SSF56801">
    <property type="entry name" value="Acetyl-CoA synthetase-like"/>
    <property type="match status" value="2"/>
</dbReference>
<dbReference type="InterPro" id="IPR013120">
    <property type="entry name" value="FAR_NAD-bd"/>
</dbReference>
<dbReference type="InterPro" id="IPR023213">
    <property type="entry name" value="CAT-like_dom_sf"/>
</dbReference>
<dbReference type="FunFam" id="3.30.300.30:FF:000015">
    <property type="entry name" value="Nonribosomal peptide synthase SidD"/>
    <property type="match status" value="2"/>
</dbReference>
<dbReference type="InterPro" id="IPR009081">
    <property type="entry name" value="PP-bd_ACP"/>
</dbReference>
<dbReference type="GO" id="GO:0044550">
    <property type="term" value="P:secondary metabolite biosynthetic process"/>
    <property type="evidence" value="ECO:0007669"/>
    <property type="project" value="TreeGrafter"/>
</dbReference>
<keyword evidence="7" id="KW-1185">Reference proteome</keyword>
<dbReference type="InterPro" id="IPR036736">
    <property type="entry name" value="ACP-like_sf"/>
</dbReference>
<evidence type="ECO:0000256" key="3">
    <source>
        <dbReference type="ARBA" id="ARBA00022598"/>
    </source>
</evidence>
<reference evidence="6 7" key="1">
    <citation type="submission" date="2015-02" db="EMBL/GenBank/DDBJ databases">
        <title>Draft Genome Sequences of Two Closely-Related Aflatoxigenic Aspergillus Species Obtained from the Cote d'Ivoire.</title>
        <authorList>
            <person name="Moore G.G."/>
            <person name="Beltz S.B."/>
            <person name="Mack B.M."/>
        </authorList>
    </citation>
    <scope>NUCLEOTIDE SEQUENCE [LARGE SCALE GENOMIC DNA]</scope>
    <source>
        <strain evidence="6 7">SRRC1432</strain>
    </source>
</reference>
<dbReference type="InterPro" id="IPR036291">
    <property type="entry name" value="NAD(P)-bd_dom_sf"/>
</dbReference>
<dbReference type="Gene3D" id="1.10.1200.10">
    <property type="entry name" value="ACP-like"/>
    <property type="match status" value="2"/>
</dbReference>
<evidence type="ECO:0000256" key="1">
    <source>
        <dbReference type="ARBA" id="ARBA00022450"/>
    </source>
</evidence>
<dbReference type="PANTHER" id="PTHR45527">
    <property type="entry name" value="NONRIBOSOMAL PEPTIDE SYNTHETASE"/>
    <property type="match status" value="1"/>
</dbReference>
<dbReference type="InterPro" id="IPR045851">
    <property type="entry name" value="AMP-bd_C_sf"/>
</dbReference>
<evidence type="ECO:0000256" key="4">
    <source>
        <dbReference type="ARBA" id="ARBA00029454"/>
    </source>
</evidence>
<dbReference type="PROSITE" id="PS50075">
    <property type="entry name" value="CARRIER"/>
    <property type="match status" value="1"/>
</dbReference>
<gene>
    <name evidence="6" type="ORF">AOCH_000479</name>
</gene>
<dbReference type="InterPro" id="IPR000873">
    <property type="entry name" value="AMP-dep_synth/lig_dom"/>
</dbReference>
<accession>A0A0F8U025</accession>
<dbReference type="OrthoDB" id="416786at2759"/>
<dbReference type="Pfam" id="PF00668">
    <property type="entry name" value="Condensation"/>
    <property type="match status" value="1"/>
</dbReference>
<evidence type="ECO:0000259" key="5">
    <source>
        <dbReference type="PROSITE" id="PS50075"/>
    </source>
</evidence>
<evidence type="ECO:0000313" key="7">
    <source>
        <dbReference type="Proteomes" id="UP000034947"/>
    </source>
</evidence>
<dbReference type="Gene3D" id="3.30.559.30">
    <property type="entry name" value="Nonribosomal peptide synthetase, condensation domain"/>
    <property type="match status" value="1"/>
</dbReference>
<name>A0A0F8U025_9EURO</name>
<dbReference type="InterPro" id="IPR020845">
    <property type="entry name" value="AMP-binding_CS"/>
</dbReference>
<keyword evidence="1" id="KW-0596">Phosphopantetheine</keyword>
<dbReference type="GO" id="GO:0031177">
    <property type="term" value="F:phosphopantetheine binding"/>
    <property type="evidence" value="ECO:0007669"/>
    <property type="project" value="TreeGrafter"/>
</dbReference>